<evidence type="ECO:0000313" key="2">
    <source>
        <dbReference type="EMBL" id="GLI34870.1"/>
    </source>
</evidence>
<keyword evidence="3" id="KW-1185">Reference proteome</keyword>
<evidence type="ECO:0008006" key="4">
    <source>
        <dbReference type="Google" id="ProtNLM"/>
    </source>
</evidence>
<feature type="region of interest" description="Disordered" evidence="1">
    <location>
        <begin position="126"/>
        <end position="147"/>
    </location>
</feature>
<dbReference type="EMBL" id="BSDR01000001">
    <property type="protein sequence ID" value="GLI34870.1"/>
    <property type="molecule type" value="Genomic_DNA"/>
</dbReference>
<evidence type="ECO:0000313" key="3">
    <source>
        <dbReference type="Proteomes" id="UP001144372"/>
    </source>
</evidence>
<name>A0A9W6FU10_9BACT</name>
<accession>A0A9W6FU10</accession>
<protein>
    <recommendedName>
        <fullName evidence="4">Adenylate cyclase</fullName>
    </recommendedName>
</protein>
<proteinExistence type="predicted"/>
<dbReference type="Proteomes" id="UP001144372">
    <property type="component" value="Unassembled WGS sequence"/>
</dbReference>
<dbReference type="AlphaFoldDB" id="A0A9W6FU10"/>
<organism evidence="2 3">
    <name type="scientific">Desulforhabdus amnigena</name>
    <dbReference type="NCBI Taxonomy" id="40218"/>
    <lineage>
        <taxon>Bacteria</taxon>
        <taxon>Pseudomonadati</taxon>
        <taxon>Thermodesulfobacteriota</taxon>
        <taxon>Syntrophobacteria</taxon>
        <taxon>Syntrophobacterales</taxon>
        <taxon>Syntrophobacteraceae</taxon>
        <taxon>Desulforhabdus</taxon>
    </lineage>
</organism>
<comment type="caution">
    <text evidence="2">The sequence shown here is derived from an EMBL/GenBank/DDBJ whole genome shotgun (WGS) entry which is preliminary data.</text>
</comment>
<dbReference type="Gene3D" id="1.25.40.10">
    <property type="entry name" value="Tetratricopeptide repeat domain"/>
    <property type="match status" value="1"/>
</dbReference>
<reference evidence="2" key="1">
    <citation type="submission" date="2022-12" db="EMBL/GenBank/DDBJ databases">
        <title>Reference genome sequencing for broad-spectrum identification of bacterial and archaeal isolates by mass spectrometry.</title>
        <authorList>
            <person name="Sekiguchi Y."/>
            <person name="Tourlousse D.M."/>
        </authorList>
    </citation>
    <scope>NUCLEOTIDE SEQUENCE</scope>
    <source>
        <strain evidence="2">ASRB1</strain>
    </source>
</reference>
<dbReference type="SUPFAM" id="SSF48452">
    <property type="entry name" value="TPR-like"/>
    <property type="match status" value="1"/>
</dbReference>
<dbReference type="InterPro" id="IPR011990">
    <property type="entry name" value="TPR-like_helical_dom_sf"/>
</dbReference>
<dbReference type="RefSeq" id="WP_281794317.1">
    <property type="nucleotide sequence ID" value="NZ_BSDR01000001.1"/>
</dbReference>
<sequence>MSAEQSGSPPTALGSDREFPEEIIRGQLATVLASPEFARRPVLRSFLSFVVEKVLAGQSHEIKGYTVATEVFGRNENFDGQKDSVVRIQAGRLRRALERYYLSYGVQDPVKIEIPKGSYEPRFHRFSTPESGKGGSRPERGGPAFTLSHGPSVAVMPLVNLTGDPGQEYFTDGLSEEFTRELARFQNLRVVASHSTLQMKGVKACAREMGQRLGARFLVEGSVRKEADQVKISVGLIDTTTGLQIWGEQYRRELRAESLITLQEDIGRRVASKVGDLFGIISTQLSKESQKKPPGTLTAYDALLRYHHYQTSLSAEAFARAFKALEDAAVEEPESGLAWSLLANLYANNYALGHSQMKTTLETAMAMARKGASLDPGNQLVRAILAFVLFLQNDKDNFFREAEECVALNPNNPAIIGFIGWATALYGDWEHGLALLEKGIELNPHFPGWYHLAPYFDCYRQGRYPEAFREARQFNMAQLFWDPLLQAAALGQMGRESEAGSEIDRLLVLRPDFPTCGSRLIGFYVKPPSLIEATLDGLRKAGLKT</sequence>
<gene>
    <name evidence="2" type="ORF">DAMNIGENAA_23030</name>
</gene>
<dbReference type="Gene3D" id="3.40.50.10070">
    <property type="entry name" value="TolB, N-terminal domain"/>
    <property type="match status" value="1"/>
</dbReference>
<evidence type="ECO:0000256" key="1">
    <source>
        <dbReference type="SAM" id="MobiDB-lite"/>
    </source>
</evidence>